<feature type="compositionally biased region" description="Basic and acidic residues" evidence="1">
    <location>
        <begin position="20"/>
        <end position="32"/>
    </location>
</feature>
<feature type="region of interest" description="Disordered" evidence="1">
    <location>
        <begin position="19"/>
        <end position="52"/>
    </location>
</feature>
<evidence type="ECO:0000256" key="1">
    <source>
        <dbReference type="SAM" id="MobiDB-lite"/>
    </source>
</evidence>
<dbReference type="VEuPathDB" id="FungiDB:QG37_03079"/>
<comment type="caution">
    <text evidence="2">The sequence shown here is derived from an EMBL/GenBank/DDBJ whole genome shotgun (WGS) entry which is preliminary data.</text>
</comment>
<protein>
    <submittedName>
        <fullName evidence="2">Uncharacterized protein</fullName>
    </submittedName>
</protein>
<organism evidence="2 3">
    <name type="scientific">Candidozyma auris</name>
    <name type="common">Yeast</name>
    <name type="synonym">Candida auris</name>
    <dbReference type="NCBI Taxonomy" id="498019"/>
    <lineage>
        <taxon>Eukaryota</taxon>
        <taxon>Fungi</taxon>
        <taxon>Dikarya</taxon>
        <taxon>Ascomycota</taxon>
        <taxon>Saccharomycotina</taxon>
        <taxon>Pichiomycetes</taxon>
        <taxon>Metschnikowiaceae</taxon>
        <taxon>Candidozyma</taxon>
    </lineage>
</organism>
<evidence type="ECO:0000313" key="3">
    <source>
        <dbReference type="Proteomes" id="UP000037122"/>
    </source>
</evidence>
<sequence>MEEVAPAGRRRVQVRVVVGHHKDTDDDEHQAKQGDQVGSHVQREQGGEPVPKPFEHILGDVRVVFAGVLVQLQVFKLARWSIDAHDKGL</sequence>
<accession>A0A0L0P1H9</accession>
<dbReference type="AlphaFoldDB" id="A0A0L0P1H9"/>
<gene>
    <name evidence="2" type="ORF">QG37_03079</name>
</gene>
<name>A0A0L0P1H9_CANAR</name>
<dbReference type="Proteomes" id="UP000037122">
    <property type="component" value="Unassembled WGS sequence"/>
</dbReference>
<reference evidence="3" key="1">
    <citation type="journal article" date="2015" name="BMC Genomics">
        <title>Draft genome of a commonly misdiagnosed multidrug resistant pathogen Candida auris.</title>
        <authorList>
            <person name="Chatterjee S."/>
            <person name="Alampalli S.V."/>
            <person name="Nageshan R.K."/>
            <person name="Chettiar S.T."/>
            <person name="Joshi S."/>
            <person name="Tatu U.S."/>
        </authorList>
    </citation>
    <scope>NUCLEOTIDE SEQUENCE [LARGE SCALE GENOMIC DNA]</scope>
    <source>
        <strain evidence="3">6684</strain>
    </source>
</reference>
<evidence type="ECO:0000313" key="2">
    <source>
        <dbReference type="EMBL" id="KNE00130.1"/>
    </source>
</evidence>
<dbReference type="EMBL" id="LGST01000020">
    <property type="protein sequence ID" value="KNE00130.1"/>
    <property type="molecule type" value="Genomic_DNA"/>
</dbReference>
<proteinExistence type="predicted"/>